<reference evidence="3" key="2">
    <citation type="submission" date="2021-04" db="EMBL/GenBank/DDBJ databases">
        <authorList>
            <person name="Gilroy R."/>
        </authorList>
    </citation>
    <scope>NUCLEOTIDE SEQUENCE</scope>
    <source>
        <strain evidence="3">CHK196-7946</strain>
    </source>
</reference>
<keyword evidence="1" id="KW-1133">Transmembrane helix</keyword>
<feature type="transmembrane region" description="Helical" evidence="1">
    <location>
        <begin position="6"/>
        <end position="24"/>
    </location>
</feature>
<organism evidence="3 4">
    <name type="scientific">Candidatus Mediterraneibacter faecavium</name>
    <dbReference type="NCBI Taxonomy" id="2838668"/>
    <lineage>
        <taxon>Bacteria</taxon>
        <taxon>Bacillati</taxon>
        <taxon>Bacillota</taxon>
        <taxon>Clostridia</taxon>
        <taxon>Lachnospirales</taxon>
        <taxon>Lachnospiraceae</taxon>
        <taxon>Mediterraneibacter</taxon>
    </lineage>
</organism>
<dbReference type="AlphaFoldDB" id="A0A9D2QD34"/>
<dbReference type="Proteomes" id="UP000823902">
    <property type="component" value="Unassembled WGS sequence"/>
</dbReference>
<evidence type="ECO:0000259" key="2">
    <source>
        <dbReference type="Pfam" id="PF14478"/>
    </source>
</evidence>
<evidence type="ECO:0000256" key="1">
    <source>
        <dbReference type="SAM" id="Phobius"/>
    </source>
</evidence>
<sequence length="130" mass="14524">MKKRTIIISAVILIFFCIGAFLLYQKFAPQTYSGEKDISVTVIHGDKTEKTYTYQTDAEYLGTVLKENGLVQGEEGDYGLFITEADGESADTSLQQWWCITKGGETVNTSADQTPVQDNDKFELTLKEGY</sequence>
<comment type="caution">
    <text evidence="3">The sequence shown here is derived from an EMBL/GenBank/DDBJ whole genome shotgun (WGS) entry which is preliminary data.</text>
</comment>
<evidence type="ECO:0000313" key="4">
    <source>
        <dbReference type="Proteomes" id="UP000823902"/>
    </source>
</evidence>
<protein>
    <submittedName>
        <fullName evidence="3">DUF4430 domain-containing protein</fullName>
    </submittedName>
</protein>
<keyword evidence="1" id="KW-0472">Membrane</keyword>
<dbReference type="EMBL" id="DWVY01000064">
    <property type="protein sequence ID" value="HJC75755.1"/>
    <property type="molecule type" value="Genomic_DNA"/>
</dbReference>
<proteinExistence type="predicted"/>
<dbReference type="Pfam" id="PF14478">
    <property type="entry name" value="DUF4430"/>
    <property type="match status" value="1"/>
</dbReference>
<feature type="domain" description="Transcobalamin-like C-terminal" evidence="2">
    <location>
        <begin position="63"/>
        <end position="127"/>
    </location>
</feature>
<reference evidence="3" key="1">
    <citation type="journal article" date="2021" name="PeerJ">
        <title>Extensive microbial diversity within the chicken gut microbiome revealed by metagenomics and culture.</title>
        <authorList>
            <person name="Gilroy R."/>
            <person name="Ravi A."/>
            <person name="Getino M."/>
            <person name="Pursley I."/>
            <person name="Horton D.L."/>
            <person name="Alikhan N.F."/>
            <person name="Baker D."/>
            <person name="Gharbi K."/>
            <person name="Hall N."/>
            <person name="Watson M."/>
            <person name="Adriaenssens E.M."/>
            <person name="Foster-Nyarko E."/>
            <person name="Jarju S."/>
            <person name="Secka A."/>
            <person name="Antonio M."/>
            <person name="Oren A."/>
            <person name="Chaudhuri R.R."/>
            <person name="La Ragione R."/>
            <person name="Hildebrand F."/>
            <person name="Pallen M.J."/>
        </authorList>
    </citation>
    <scope>NUCLEOTIDE SEQUENCE</scope>
    <source>
        <strain evidence="3">CHK196-7946</strain>
    </source>
</reference>
<name>A0A9D2QD34_9FIRM</name>
<gene>
    <name evidence="3" type="ORF">H9697_12570</name>
</gene>
<evidence type="ECO:0000313" key="3">
    <source>
        <dbReference type="EMBL" id="HJC75755.1"/>
    </source>
</evidence>
<dbReference type="InterPro" id="IPR027954">
    <property type="entry name" value="Transcobalamin-like_C"/>
</dbReference>
<keyword evidence="1" id="KW-0812">Transmembrane</keyword>
<accession>A0A9D2QD34</accession>
<dbReference type="Gene3D" id="2.170.130.30">
    <property type="match status" value="1"/>
</dbReference>